<dbReference type="RefSeq" id="WP_345354755.1">
    <property type="nucleotide sequence ID" value="NZ_BAABHJ010000008.1"/>
</dbReference>
<gene>
    <name evidence="3" type="ORF">GCM10023195_35020</name>
</gene>
<dbReference type="EMBL" id="BAABHJ010000008">
    <property type="protein sequence ID" value="GAA4608830.1"/>
    <property type="molecule type" value="Genomic_DNA"/>
</dbReference>
<dbReference type="InterPro" id="IPR007278">
    <property type="entry name" value="DUF397"/>
</dbReference>
<keyword evidence="4" id="KW-1185">Reference proteome</keyword>
<protein>
    <recommendedName>
        <fullName evidence="2">DUF397 domain-containing protein</fullName>
    </recommendedName>
</protein>
<sequence>MELTTTLDWRTSTHSGDDGGNCVQVALWRKANRSGDNGGACVEVAVLPVAKATRPAPGVASGTS</sequence>
<evidence type="ECO:0000256" key="1">
    <source>
        <dbReference type="SAM" id="MobiDB-lite"/>
    </source>
</evidence>
<evidence type="ECO:0000313" key="4">
    <source>
        <dbReference type="Proteomes" id="UP001500212"/>
    </source>
</evidence>
<dbReference type="Proteomes" id="UP001500212">
    <property type="component" value="Unassembled WGS sequence"/>
</dbReference>
<evidence type="ECO:0000313" key="3">
    <source>
        <dbReference type="EMBL" id="GAA4608830.1"/>
    </source>
</evidence>
<organism evidence="3 4">
    <name type="scientific">Actinoallomurus liliacearum</name>
    <dbReference type="NCBI Taxonomy" id="1080073"/>
    <lineage>
        <taxon>Bacteria</taxon>
        <taxon>Bacillati</taxon>
        <taxon>Actinomycetota</taxon>
        <taxon>Actinomycetes</taxon>
        <taxon>Streptosporangiales</taxon>
        <taxon>Thermomonosporaceae</taxon>
        <taxon>Actinoallomurus</taxon>
    </lineage>
</organism>
<name>A0ABP8TNC1_9ACTN</name>
<accession>A0ABP8TNC1</accession>
<feature type="domain" description="DUF397" evidence="2">
    <location>
        <begin position="28"/>
        <end position="49"/>
    </location>
</feature>
<dbReference type="Pfam" id="PF04149">
    <property type="entry name" value="DUF397"/>
    <property type="match status" value="1"/>
</dbReference>
<evidence type="ECO:0000259" key="2">
    <source>
        <dbReference type="Pfam" id="PF04149"/>
    </source>
</evidence>
<feature type="compositionally biased region" description="Polar residues" evidence="1">
    <location>
        <begin position="1"/>
        <end position="14"/>
    </location>
</feature>
<feature type="region of interest" description="Disordered" evidence="1">
    <location>
        <begin position="1"/>
        <end position="20"/>
    </location>
</feature>
<comment type="caution">
    <text evidence="3">The sequence shown here is derived from an EMBL/GenBank/DDBJ whole genome shotgun (WGS) entry which is preliminary data.</text>
</comment>
<proteinExistence type="predicted"/>
<reference evidence="4" key="1">
    <citation type="journal article" date="2019" name="Int. J. Syst. Evol. Microbiol.">
        <title>The Global Catalogue of Microorganisms (GCM) 10K type strain sequencing project: providing services to taxonomists for standard genome sequencing and annotation.</title>
        <authorList>
            <consortium name="The Broad Institute Genomics Platform"/>
            <consortium name="The Broad Institute Genome Sequencing Center for Infectious Disease"/>
            <person name="Wu L."/>
            <person name="Ma J."/>
        </authorList>
    </citation>
    <scope>NUCLEOTIDE SEQUENCE [LARGE SCALE GENOMIC DNA]</scope>
    <source>
        <strain evidence="4">JCM 17938</strain>
    </source>
</reference>